<comment type="caution">
    <text evidence="1">The sequence shown here is derived from an EMBL/GenBank/DDBJ whole genome shotgun (WGS) entry which is preliminary data.</text>
</comment>
<proteinExistence type="predicted"/>
<name>A0ABV0XAL6_9TELE</name>
<sequence>MCRLNHTAHIKPEQIESVSNIHYHYSNTYMCCSEAIVVVTAISVQQYAYVCERQKNRFPCVNLSGQQTGAPSVKSETSFLLQETNSLSSFFSTEIPARTTNRVSLPFVNKSEGF</sequence>
<evidence type="ECO:0000313" key="2">
    <source>
        <dbReference type="Proteomes" id="UP001469553"/>
    </source>
</evidence>
<dbReference type="Proteomes" id="UP001469553">
    <property type="component" value="Unassembled WGS sequence"/>
</dbReference>
<gene>
    <name evidence="1" type="ORF">AMECASPLE_001672</name>
</gene>
<dbReference type="EMBL" id="JAHRIP010000056">
    <property type="protein sequence ID" value="MEQ2278701.1"/>
    <property type="molecule type" value="Genomic_DNA"/>
</dbReference>
<reference evidence="1 2" key="1">
    <citation type="submission" date="2021-06" db="EMBL/GenBank/DDBJ databases">
        <authorList>
            <person name="Palmer J.M."/>
        </authorList>
    </citation>
    <scope>NUCLEOTIDE SEQUENCE [LARGE SCALE GENOMIC DNA]</scope>
    <source>
        <strain evidence="1 2">AS_MEX2019</strain>
        <tissue evidence="1">Muscle</tissue>
    </source>
</reference>
<keyword evidence="2" id="KW-1185">Reference proteome</keyword>
<organism evidence="1 2">
    <name type="scientific">Ameca splendens</name>
    <dbReference type="NCBI Taxonomy" id="208324"/>
    <lineage>
        <taxon>Eukaryota</taxon>
        <taxon>Metazoa</taxon>
        <taxon>Chordata</taxon>
        <taxon>Craniata</taxon>
        <taxon>Vertebrata</taxon>
        <taxon>Euteleostomi</taxon>
        <taxon>Actinopterygii</taxon>
        <taxon>Neopterygii</taxon>
        <taxon>Teleostei</taxon>
        <taxon>Neoteleostei</taxon>
        <taxon>Acanthomorphata</taxon>
        <taxon>Ovalentaria</taxon>
        <taxon>Atherinomorphae</taxon>
        <taxon>Cyprinodontiformes</taxon>
        <taxon>Goodeidae</taxon>
        <taxon>Ameca</taxon>
    </lineage>
</organism>
<evidence type="ECO:0000313" key="1">
    <source>
        <dbReference type="EMBL" id="MEQ2278701.1"/>
    </source>
</evidence>
<protein>
    <submittedName>
        <fullName evidence="1">Uncharacterized protein</fullName>
    </submittedName>
</protein>
<accession>A0ABV0XAL6</accession>